<organism evidence="3 4">
    <name type="scientific">Trypanosoma vivax (strain Y486)</name>
    <dbReference type="NCBI Taxonomy" id="1055687"/>
    <lineage>
        <taxon>Eukaryota</taxon>
        <taxon>Discoba</taxon>
        <taxon>Euglenozoa</taxon>
        <taxon>Kinetoplastea</taxon>
        <taxon>Metakinetoplastina</taxon>
        <taxon>Trypanosomatida</taxon>
        <taxon>Trypanosomatidae</taxon>
        <taxon>Trypanosoma</taxon>
        <taxon>Duttonella</taxon>
    </lineage>
</organism>
<dbReference type="Proteomes" id="UP000009027">
    <property type="component" value="Unassembled WGS sequence"/>
</dbReference>
<accession>F9WPY9</accession>
<feature type="transmembrane region" description="Helical" evidence="1">
    <location>
        <begin position="171"/>
        <end position="192"/>
    </location>
</feature>
<keyword evidence="1" id="KW-0812">Transmembrane</keyword>
<dbReference type="AlphaFoldDB" id="F9WPY9"/>
<evidence type="ECO:0000313" key="4">
    <source>
        <dbReference type="Proteomes" id="UP000009027"/>
    </source>
</evidence>
<keyword evidence="1" id="KW-1133">Transmembrane helix</keyword>
<evidence type="ECO:0000256" key="1">
    <source>
        <dbReference type="SAM" id="Phobius"/>
    </source>
</evidence>
<reference evidence="3 4" key="1">
    <citation type="journal article" date="2012" name="Proc. Natl. Acad. Sci. U.S.A.">
        <title>Antigenic diversity is generated by distinct evolutionary mechanisms in African trypanosome species.</title>
        <authorList>
            <person name="Jackson A.P."/>
            <person name="Berry A."/>
            <person name="Aslett M."/>
            <person name="Allison H.C."/>
            <person name="Burton P."/>
            <person name="Vavrova-Anderson J."/>
            <person name="Brown R."/>
            <person name="Browne H."/>
            <person name="Corton N."/>
            <person name="Hauser H."/>
            <person name="Gamble J."/>
            <person name="Gilderthorp R."/>
            <person name="Marcello L."/>
            <person name="McQuillan J."/>
            <person name="Otto T.D."/>
            <person name="Quail M.A."/>
            <person name="Sanders M.J."/>
            <person name="van Tonder A."/>
            <person name="Ginger M.L."/>
            <person name="Field M.C."/>
            <person name="Barry J.D."/>
            <person name="Hertz-Fowler C."/>
            <person name="Berriman M."/>
        </authorList>
    </citation>
    <scope>NUCLEOTIDE SEQUENCE</scope>
    <source>
        <strain evidence="3 4">Y486</strain>
    </source>
</reference>
<keyword evidence="2" id="KW-0732">Signal</keyword>
<sequence>MCAASPPHSSKMQSTGLFILPACCLLGPPAVGRLPCWPSVVSLPSAFMSPVASFSSLSVSGCVCLCACGARVLSAISAASHSATVFLPLCPLPLTSKMALSLSRAALINASLVPSSAAVPLSHFSTFSASANIAPMSGCSFALVTAVVVVLLLMALSVTVAVFLDVSRNVVLLPFFAMTSAMPWLAVFAVTVHRPPSTANGYAPLAVVNSAPLAEFRW</sequence>
<evidence type="ECO:0000313" key="3">
    <source>
        <dbReference type="EMBL" id="CCD19616.1"/>
    </source>
</evidence>
<proteinExistence type="predicted"/>
<feature type="signal peptide" evidence="2">
    <location>
        <begin position="1"/>
        <end position="32"/>
    </location>
</feature>
<feature type="transmembrane region" description="Helical" evidence="1">
    <location>
        <begin position="102"/>
        <end position="121"/>
    </location>
</feature>
<evidence type="ECO:0000256" key="2">
    <source>
        <dbReference type="SAM" id="SignalP"/>
    </source>
</evidence>
<keyword evidence="1" id="KW-0472">Membrane</keyword>
<name>F9WPY9_TRYVY</name>
<protein>
    <submittedName>
        <fullName evidence="3">Uncharacterized protein</fullName>
    </submittedName>
</protein>
<keyword evidence="4" id="KW-1185">Reference proteome</keyword>
<feature type="transmembrane region" description="Helical" evidence="1">
    <location>
        <begin position="141"/>
        <end position="164"/>
    </location>
</feature>
<gene>
    <name evidence="3" type="ORF">TvY486_0023220</name>
</gene>
<dbReference type="EMBL" id="CAEX01003827">
    <property type="protein sequence ID" value="CCD19616.1"/>
    <property type="molecule type" value="Genomic_DNA"/>
</dbReference>
<feature type="chain" id="PRO_5003390759" evidence="2">
    <location>
        <begin position="33"/>
        <end position="218"/>
    </location>
</feature>